<dbReference type="GO" id="GO:0003700">
    <property type="term" value="F:DNA-binding transcription factor activity"/>
    <property type="evidence" value="ECO:0007669"/>
    <property type="project" value="InterPro"/>
</dbReference>
<evidence type="ECO:0000256" key="1">
    <source>
        <dbReference type="ARBA" id="ARBA00023015"/>
    </source>
</evidence>
<dbReference type="PROSITE" id="PS50949">
    <property type="entry name" value="HTH_GNTR"/>
    <property type="match status" value="1"/>
</dbReference>
<dbReference type="KEGG" id="mmyr:MXMO3_03690"/>
<feature type="domain" description="HTH gntR-type" evidence="4">
    <location>
        <begin position="11"/>
        <end position="78"/>
    </location>
</feature>
<dbReference type="Gene3D" id="1.20.120.530">
    <property type="entry name" value="GntR ligand-binding domain-like"/>
    <property type="match status" value="1"/>
</dbReference>
<keyword evidence="6" id="KW-1185">Reference proteome</keyword>
<dbReference type="SUPFAM" id="SSF46785">
    <property type="entry name" value="Winged helix' DNA-binding domain"/>
    <property type="match status" value="1"/>
</dbReference>
<accession>A0A2R4MJP0</accession>
<dbReference type="Pfam" id="PF00392">
    <property type="entry name" value="GntR"/>
    <property type="match status" value="1"/>
</dbReference>
<dbReference type="STRING" id="1122213.GCA_000423365_03392"/>
<dbReference type="PANTHER" id="PTHR43537">
    <property type="entry name" value="TRANSCRIPTIONAL REGULATOR, GNTR FAMILY"/>
    <property type="match status" value="1"/>
</dbReference>
<evidence type="ECO:0000313" key="6">
    <source>
        <dbReference type="Proteomes" id="UP000258927"/>
    </source>
</evidence>
<evidence type="ECO:0000256" key="2">
    <source>
        <dbReference type="ARBA" id="ARBA00023125"/>
    </source>
</evidence>
<dbReference type="SUPFAM" id="SSF48008">
    <property type="entry name" value="GntR ligand-binding domain-like"/>
    <property type="match status" value="1"/>
</dbReference>
<dbReference type="InterPro" id="IPR036388">
    <property type="entry name" value="WH-like_DNA-bd_sf"/>
</dbReference>
<evidence type="ECO:0000259" key="4">
    <source>
        <dbReference type="PROSITE" id="PS50949"/>
    </source>
</evidence>
<keyword evidence="5" id="KW-0614">Plasmid</keyword>
<name>A0A2R4MJP0_9HYPH</name>
<sequence>MSADNTMKKSVSLTEQAYLALREQVITCELAPGTDVSEKELAERLAMSKTPVREAMGRLCLEGLMESFPRRGYRVSPVTVKDMNDLFAVRGILEGAAAALAAQNLTDQELDQLAQLAKAEYVVGEGHSTKGFVASNEMFHAAIARGSKNPRLHSLIMSHLEEGTRFLYMGTRARDVNFETHSDHNQIVTALRTRNGETARQAMLDHNEHTREGLLQALISQTELSVTF</sequence>
<keyword evidence="2" id="KW-0238">DNA-binding</keyword>
<geneLocation type="plasmid" evidence="6">
    <name>phl2708y3</name>
</geneLocation>
<evidence type="ECO:0000313" key="5">
    <source>
        <dbReference type="EMBL" id="AVX06193.1"/>
    </source>
</evidence>
<dbReference type="InterPro" id="IPR036390">
    <property type="entry name" value="WH_DNA-bd_sf"/>
</dbReference>
<dbReference type="GO" id="GO:0003677">
    <property type="term" value="F:DNA binding"/>
    <property type="evidence" value="ECO:0007669"/>
    <property type="project" value="UniProtKB-KW"/>
</dbReference>
<dbReference type="PANTHER" id="PTHR43537:SF5">
    <property type="entry name" value="UXU OPERON TRANSCRIPTIONAL REGULATOR"/>
    <property type="match status" value="1"/>
</dbReference>
<dbReference type="EMBL" id="CP021332">
    <property type="protein sequence ID" value="AVX06193.1"/>
    <property type="molecule type" value="Genomic_DNA"/>
</dbReference>
<dbReference type="InterPro" id="IPR008920">
    <property type="entry name" value="TF_FadR/GntR_C"/>
</dbReference>
<dbReference type="SMART" id="SM00345">
    <property type="entry name" value="HTH_GNTR"/>
    <property type="match status" value="1"/>
</dbReference>
<proteinExistence type="predicted"/>
<evidence type="ECO:0000256" key="3">
    <source>
        <dbReference type="ARBA" id="ARBA00023163"/>
    </source>
</evidence>
<protein>
    <submittedName>
        <fullName evidence="5">Putative HTH-type transcriptional regulator in unstable DNA locus</fullName>
    </submittedName>
</protein>
<dbReference type="Proteomes" id="UP000258927">
    <property type="component" value="Plasmid pHL2708Y3"/>
</dbReference>
<dbReference type="SMART" id="SM00895">
    <property type="entry name" value="FCD"/>
    <property type="match status" value="1"/>
</dbReference>
<keyword evidence="3" id="KW-0804">Transcription</keyword>
<gene>
    <name evidence="5" type="ORF">MXMO3_03690</name>
</gene>
<dbReference type="Pfam" id="PF07729">
    <property type="entry name" value="FCD"/>
    <property type="match status" value="1"/>
</dbReference>
<dbReference type="InterPro" id="IPR011711">
    <property type="entry name" value="GntR_C"/>
</dbReference>
<dbReference type="AlphaFoldDB" id="A0A2R4MJP0"/>
<dbReference type="InterPro" id="IPR000524">
    <property type="entry name" value="Tscrpt_reg_HTH_GntR"/>
</dbReference>
<dbReference type="RefSeq" id="WP_245985881.1">
    <property type="nucleotide sequence ID" value="NZ_CP021332.1"/>
</dbReference>
<dbReference type="CDD" id="cd07377">
    <property type="entry name" value="WHTH_GntR"/>
    <property type="match status" value="1"/>
</dbReference>
<reference evidence="5 6" key="1">
    <citation type="submission" date="2017-05" db="EMBL/GenBank/DDBJ databases">
        <title>Genome Analysis of Maritalea myrionectae HL2708#5.</title>
        <authorList>
            <consortium name="Cotde Inc.-PKNU"/>
            <person name="Jang D."/>
            <person name="Oh H.-M."/>
        </authorList>
    </citation>
    <scope>NUCLEOTIDE SEQUENCE [LARGE SCALE GENOMIC DNA]</scope>
    <source>
        <strain evidence="5 6">HL2708#5</strain>
        <plasmid evidence="6">phl2708y3</plasmid>
    </source>
</reference>
<organism evidence="5 6">
    <name type="scientific">Maritalea myrionectae</name>
    <dbReference type="NCBI Taxonomy" id="454601"/>
    <lineage>
        <taxon>Bacteria</taxon>
        <taxon>Pseudomonadati</taxon>
        <taxon>Pseudomonadota</taxon>
        <taxon>Alphaproteobacteria</taxon>
        <taxon>Hyphomicrobiales</taxon>
        <taxon>Devosiaceae</taxon>
        <taxon>Maritalea</taxon>
    </lineage>
</organism>
<dbReference type="Gene3D" id="1.10.10.10">
    <property type="entry name" value="Winged helix-like DNA-binding domain superfamily/Winged helix DNA-binding domain"/>
    <property type="match status" value="1"/>
</dbReference>
<keyword evidence="1" id="KW-0805">Transcription regulation</keyword>